<keyword evidence="3" id="KW-1185">Reference proteome</keyword>
<dbReference type="PANTHER" id="PTHR10885">
    <property type="entry name" value="ISOPENTENYL-DIPHOSPHATE DELTA-ISOMERASE"/>
    <property type="match status" value="1"/>
</dbReference>
<dbReference type="Proteomes" id="UP000596857">
    <property type="component" value="Unassembled WGS sequence"/>
</dbReference>
<dbReference type="SUPFAM" id="SSF55811">
    <property type="entry name" value="Nudix"/>
    <property type="match status" value="1"/>
</dbReference>
<dbReference type="RefSeq" id="WP_171716036.1">
    <property type="nucleotide sequence ID" value="NZ_WHOB01000016.1"/>
</dbReference>
<dbReference type="InterPro" id="IPR000086">
    <property type="entry name" value="NUDIX_hydrolase_dom"/>
</dbReference>
<dbReference type="PANTHER" id="PTHR10885:SF0">
    <property type="entry name" value="ISOPENTENYL-DIPHOSPHATE DELTA-ISOMERASE"/>
    <property type="match status" value="1"/>
</dbReference>
<dbReference type="CDD" id="cd04692">
    <property type="entry name" value="NUDIX_Hydrolase"/>
    <property type="match status" value="1"/>
</dbReference>
<sequence>MSEEILTTFDEQGNITGTAPRDEVHRHGLWHETFHCWFVRQADNGLMIYLQLRSRHKRDYAGLLDITAAGHLMADETVEDGVREVQEELGLRLAFDELKPLGIIPYQMDTAGFMDRERANVFVYENNYALSDFSLQQEEVAGIVQARFAEFRSFIAGASSTLHVQGFRVTDDGERAEINEQVDLSQLVPHETAYYLRVIEGIEALYSSE</sequence>
<feature type="domain" description="Nudix hydrolase" evidence="1">
    <location>
        <begin position="29"/>
        <end position="200"/>
    </location>
</feature>
<evidence type="ECO:0000259" key="1">
    <source>
        <dbReference type="PROSITE" id="PS51462"/>
    </source>
</evidence>
<gene>
    <name evidence="2" type="ORF">GC101_02965</name>
</gene>
<dbReference type="Pfam" id="PF00293">
    <property type="entry name" value="NUDIX"/>
    <property type="match status" value="1"/>
</dbReference>
<evidence type="ECO:0000313" key="2">
    <source>
        <dbReference type="EMBL" id="NOU77833.1"/>
    </source>
</evidence>
<protein>
    <submittedName>
        <fullName evidence="2">NUDIX domain-containing protein</fullName>
    </submittedName>
</protein>
<dbReference type="EMBL" id="WHOB01000016">
    <property type="protein sequence ID" value="NOU77833.1"/>
    <property type="molecule type" value="Genomic_DNA"/>
</dbReference>
<reference evidence="2 3" key="1">
    <citation type="submission" date="2019-10" db="EMBL/GenBank/DDBJ databases">
        <title>Description of Paenibacillus terricola sp. nov.</title>
        <authorList>
            <person name="Carlier A."/>
            <person name="Qi S."/>
        </authorList>
    </citation>
    <scope>NUCLEOTIDE SEQUENCE [LARGE SCALE GENOMIC DNA]</scope>
    <source>
        <strain evidence="2 3">LMG 31459</strain>
    </source>
</reference>
<evidence type="ECO:0000313" key="3">
    <source>
        <dbReference type="Proteomes" id="UP000596857"/>
    </source>
</evidence>
<dbReference type="PROSITE" id="PS51462">
    <property type="entry name" value="NUDIX"/>
    <property type="match status" value="1"/>
</dbReference>
<dbReference type="Gene3D" id="3.90.79.10">
    <property type="entry name" value="Nucleoside Triphosphate Pyrophosphohydrolase"/>
    <property type="match status" value="1"/>
</dbReference>
<organism evidence="2 3">
    <name type="scientific">Paenibacillus phytohabitans</name>
    <dbReference type="NCBI Taxonomy" id="2654978"/>
    <lineage>
        <taxon>Bacteria</taxon>
        <taxon>Bacillati</taxon>
        <taxon>Bacillota</taxon>
        <taxon>Bacilli</taxon>
        <taxon>Bacillales</taxon>
        <taxon>Paenibacillaceae</taxon>
        <taxon>Paenibacillus</taxon>
    </lineage>
</organism>
<comment type="caution">
    <text evidence="2">The sequence shown here is derived from an EMBL/GenBank/DDBJ whole genome shotgun (WGS) entry which is preliminary data.</text>
</comment>
<accession>A0ABX1YA65</accession>
<dbReference type="InterPro" id="IPR015797">
    <property type="entry name" value="NUDIX_hydrolase-like_dom_sf"/>
</dbReference>
<proteinExistence type="predicted"/>
<name>A0ABX1YA65_9BACL</name>